<name>A0A0G1IPY5_9BACT</name>
<sequence length="432" mass="49556">MNTFGFKETHKDLKTNARTGVIHTPHGDIGTPCFVPVGTQATVKSLTPDELKMLGVQLFFVNTYHAYLKPGIDIIKKFHGLHGFMGWNGPLITDSGGFQVFSLGKKRYVNIAISESAVLDRDRFTRKLSKGEAEHHRVYPDDYRPIGELVVIDEEGVTFTSHWDGSQHRFTPEKSMKIQWDLESDIHIAFDECTPYPTTHAYAQKAMDRTHRWAERSLEEHNKLKIENLKLKIAPQALYGVVQGNIYEDLRKESAKFITSLPFDGVAIGGVSVGESKEEMKNVLDWVIPHLPPEKPRHLLGVGEIDDIFTLVEHGIDTFDCVQPTRLARMGRVYTMPNVKCQMLNKSRKFEIDILKEEYANDLDPVDRNCLCYSCRNFSRAYLHHLFRVRELLGYRLATIHNITFINRLMDHIRLAIRDNSLVALKETYLYP</sequence>
<gene>
    <name evidence="4" type="primary">tgt</name>
    <name evidence="6" type="ORF">UW52_C0003G0004</name>
</gene>
<dbReference type="InterPro" id="IPR036511">
    <property type="entry name" value="TGT-like_sf"/>
</dbReference>
<comment type="subunit">
    <text evidence="4">Homodimer. Within each dimer, one monomer is responsible for RNA recognition and catalysis, while the other monomer binds to the replacement base PreQ1.</text>
</comment>
<feature type="binding site" evidence="4">
    <location>
        <position position="270"/>
    </location>
    <ligand>
        <name>substrate</name>
    </ligand>
</feature>
<evidence type="ECO:0000259" key="5">
    <source>
        <dbReference type="Pfam" id="PF01702"/>
    </source>
</evidence>
<dbReference type="InterPro" id="IPR002616">
    <property type="entry name" value="tRNA_ribo_trans-like"/>
</dbReference>
<protein>
    <recommendedName>
        <fullName evidence="4">Queuine tRNA-ribosyltransferase</fullName>
        <ecNumber evidence="4">2.4.2.29</ecNumber>
    </recommendedName>
    <alternativeName>
        <fullName evidence="4">Guanine insertion enzyme</fullName>
    </alternativeName>
    <alternativeName>
        <fullName evidence="4">tRNA-guanine transglycosylase</fullName>
    </alternativeName>
</protein>
<keyword evidence="4" id="KW-0671">Queuosine biosynthesis</keyword>
<keyword evidence="3 4" id="KW-0819">tRNA processing</keyword>
<dbReference type="EC" id="2.4.2.29" evidence="4"/>
<feature type="region of interest" description="RNA binding" evidence="4">
    <location>
        <begin position="301"/>
        <end position="307"/>
    </location>
</feature>
<keyword evidence="4" id="KW-0479">Metal-binding</keyword>
<organism evidence="6 7">
    <name type="scientific">Candidatus Gottesmanbacteria bacterium GW2011_GWA1_44_24b</name>
    <dbReference type="NCBI Taxonomy" id="1618437"/>
    <lineage>
        <taxon>Bacteria</taxon>
        <taxon>Candidatus Gottesmaniibacteriota</taxon>
    </lineage>
</organism>
<feature type="active site" description="Nucleophile" evidence="4">
    <location>
        <position position="320"/>
    </location>
</feature>
<dbReference type="UniPathway" id="UPA00392"/>
<evidence type="ECO:0000256" key="2">
    <source>
        <dbReference type="ARBA" id="ARBA00022679"/>
    </source>
</evidence>
<dbReference type="EMBL" id="LCIQ01000003">
    <property type="protein sequence ID" value="KKT61441.1"/>
    <property type="molecule type" value="Genomic_DNA"/>
</dbReference>
<keyword evidence="2 4" id="KW-0808">Transferase</keyword>
<dbReference type="GO" id="GO:0008479">
    <property type="term" value="F:tRNA-guanosine(34) queuine transglycosylase activity"/>
    <property type="evidence" value="ECO:0007669"/>
    <property type="project" value="UniProtKB-UniRule"/>
</dbReference>
<dbReference type="SUPFAM" id="SSF51713">
    <property type="entry name" value="tRNA-guanine transglycosylase"/>
    <property type="match status" value="1"/>
</dbReference>
<feature type="binding site" evidence="4">
    <location>
        <position position="401"/>
    </location>
    <ligand>
        <name>Zn(2+)</name>
        <dbReference type="ChEBI" id="CHEBI:29105"/>
    </ligand>
</feature>
<feature type="domain" description="tRNA-guanine(15) transglycosylase-like" evidence="5">
    <location>
        <begin position="149"/>
        <end position="429"/>
    </location>
</feature>
<feature type="binding site" evidence="4">
    <location>
        <position position="372"/>
    </location>
    <ligand>
        <name>Zn(2+)</name>
        <dbReference type="ChEBI" id="CHEBI:29105"/>
    </ligand>
</feature>
<dbReference type="PANTHER" id="PTHR46499">
    <property type="entry name" value="QUEUINE TRNA-RIBOSYLTRANSFERASE"/>
    <property type="match status" value="1"/>
</dbReference>
<dbReference type="Proteomes" id="UP000034521">
    <property type="component" value="Unassembled WGS sequence"/>
</dbReference>
<dbReference type="InterPro" id="IPR004803">
    <property type="entry name" value="TGT"/>
</dbReference>
<feature type="binding site" evidence="4">
    <location>
        <position position="243"/>
    </location>
    <ligand>
        <name>substrate</name>
    </ligand>
</feature>
<evidence type="ECO:0000256" key="1">
    <source>
        <dbReference type="ARBA" id="ARBA00022676"/>
    </source>
</evidence>
<feature type="binding site" evidence="4">
    <location>
        <begin position="94"/>
        <end position="98"/>
    </location>
    <ligand>
        <name>substrate</name>
    </ligand>
</feature>
<evidence type="ECO:0000313" key="6">
    <source>
        <dbReference type="EMBL" id="KKT61441.1"/>
    </source>
</evidence>
<dbReference type="HAMAP" id="MF_00168">
    <property type="entry name" value="Q_tRNA_Tgt"/>
    <property type="match status" value="1"/>
</dbReference>
<evidence type="ECO:0000256" key="3">
    <source>
        <dbReference type="ARBA" id="ARBA00022694"/>
    </source>
</evidence>
<comment type="catalytic activity">
    <reaction evidence="4">
        <text>7-aminomethyl-7-carbaguanine + guanosine(34) in tRNA = 7-aminomethyl-7-carbaguanosine(34) in tRNA + guanine</text>
        <dbReference type="Rhea" id="RHEA:24104"/>
        <dbReference type="Rhea" id="RHEA-COMP:10341"/>
        <dbReference type="Rhea" id="RHEA-COMP:10342"/>
        <dbReference type="ChEBI" id="CHEBI:16235"/>
        <dbReference type="ChEBI" id="CHEBI:58703"/>
        <dbReference type="ChEBI" id="CHEBI:74269"/>
        <dbReference type="ChEBI" id="CHEBI:82833"/>
        <dbReference type="EC" id="2.4.2.29"/>
    </reaction>
</comment>
<dbReference type="GO" id="GO:0005829">
    <property type="term" value="C:cytosol"/>
    <property type="evidence" value="ECO:0007669"/>
    <property type="project" value="TreeGrafter"/>
</dbReference>
<feature type="region of interest" description="RNA binding; important for wobble base 34 recognition" evidence="4">
    <location>
        <begin position="325"/>
        <end position="329"/>
    </location>
</feature>
<feature type="binding site" evidence="4">
    <location>
        <position position="375"/>
    </location>
    <ligand>
        <name>Zn(2+)</name>
        <dbReference type="ChEBI" id="CHEBI:29105"/>
    </ligand>
</feature>
<dbReference type="AlphaFoldDB" id="A0A0G1IPY5"/>
<keyword evidence="4" id="KW-0862">Zinc</keyword>
<feature type="binding site" evidence="4">
    <location>
        <position position="191"/>
    </location>
    <ligand>
        <name>substrate</name>
    </ligand>
</feature>
<dbReference type="Gene3D" id="3.20.20.105">
    <property type="entry name" value="Queuine tRNA-ribosyltransferase-like"/>
    <property type="match status" value="1"/>
</dbReference>
<reference evidence="6 7" key="1">
    <citation type="journal article" date="2015" name="Nature">
        <title>rRNA introns, odd ribosomes, and small enigmatic genomes across a large radiation of phyla.</title>
        <authorList>
            <person name="Brown C.T."/>
            <person name="Hug L.A."/>
            <person name="Thomas B.C."/>
            <person name="Sharon I."/>
            <person name="Castelle C.J."/>
            <person name="Singh A."/>
            <person name="Wilkins M.J."/>
            <person name="Williams K.H."/>
            <person name="Banfield J.F."/>
        </authorList>
    </citation>
    <scope>NUCLEOTIDE SEQUENCE [LARGE SCALE GENOMIC DNA]</scope>
</reference>
<dbReference type="Pfam" id="PF01702">
    <property type="entry name" value="TGT"/>
    <property type="match status" value="2"/>
</dbReference>
<dbReference type="InterPro" id="IPR050076">
    <property type="entry name" value="ArchSynthase1/Queuine_TRR"/>
</dbReference>
<proteinExistence type="inferred from homology"/>
<dbReference type="NCBIfam" id="TIGR00449">
    <property type="entry name" value="tgt_general"/>
    <property type="match status" value="1"/>
</dbReference>
<dbReference type="GO" id="GO:0008616">
    <property type="term" value="P:tRNA queuosine(34) biosynthetic process"/>
    <property type="evidence" value="ECO:0007669"/>
    <property type="project" value="UniProtKB-UniRule"/>
</dbReference>
<keyword evidence="1 4" id="KW-0328">Glycosyltransferase</keyword>
<comment type="pathway">
    <text evidence="4">tRNA modification; tRNA-queuosine biosynthesis.</text>
</comment>
<comment type="similarity">
    <text evidence="4">Belongs to the queuine tRNA-ribosyltransferase family.</text>
</comment>
<dbReference type="NCBIfam" id="TIGR00430">
    <property type="entry name" value="Q_tRNA_tgt"/>
    <property type="match status" value="1"/>
</dbReference>
<evidence type="ECO:0000313" key="7">
    <source>
        <dbReference type="Proteomes" id="UP000034521"/>
    </source>
</evidence>
<feature type="binding site" evidence="4">
    <location>
        <position position="370"/>
    </location>
    <ligand>
        <name>Zn(2+)</name>
        <dbReference type="ChEBI" id="CHEBI:29105"/>
    </ligand>
</feature>
<feature type="active site" description="Proton acceptor" evidence="4">
    <location>
        <position position="94"/>
    </location>
</feature>
<evidence type="ECO:0000256" key="4">
    <source>
        <dbReference type="HAMAP-Rule" id="MF_00168"/>
    </source>
</evidence>
<feature type="domain" description="tRNA-guanine(15) transglycosylase-like" evidence="5">
    <location>
        <begin position="15"/>
        <end position="109"/>
    </location>
</feature>
<dbReference type="GO" id="GO:0046872">
    <property type="term" value="F:metal ion binding"/>
    <property type="evidence" value="ECO:0007669"/>
    <property type="project" value="UniProtKB-KW"/>
</dbReference>
<dbReference type="PANTHER" id="PTHR46499:SF1">
    <property type="entry name" value="QUEUINE TRNA-RIBOSYLTRANSFERASE"/>
    <property type="match status" value="1"/>
</dbReference>
<comment type="function">
    <text evidence="4">Catalyzes the base-exchange of a guanine (G) residue with the queuine precursor 7-aminomethyl-7-deazaguanine (PreQ1) at position 34 (anticodon wobble position) in tRNAs with GU(N) anticodons (tRNA-Asp, -Asn, -His and -Tyr). Catalysis occurs through a double-displacement mechanism. The nucleophile active site attacks the C1' of nucleotide 34 to detach the guanine base from the RNA, forming a covalent enzyme-RNA intermediate. The proton acceptor active site deprotonates the incoming PreQ1, allowing a nucleophilic attack on the C1' of the ribose to form the product. After dissociation, two additional enzymatic reactions on the tRNA convert PreQ1 to queuine (Q), resulting in the hypermodified nucleoside queuosine (7-(((4,5-cis-dihydroxy-2-cyclopenten-1-yl)amino)methyl)-7-deazaguanosine).</text>
</comment>
<accession>A0A0G1IPY5</accession>
<comment type="cofactor">
    <cofactor evidence="4">
        <name>Zn(2+)</name>
        <dbReference type="ChEBI" id="CHEBI:29105"/>
    </cofactor>
    <text evidence="4">Binds 1 zinc ion per subunit.</text>
</comment>
<comment type="caution">
    <text evidence="6">The sequence shown here is derived from an EMBL/GenBank/DDBJ whole genome shotgun (WGS) entry which is preliminary data.</text>
</comment>
<dbReference type="PATRIC" id="fig|1618437.3.peg.129"/>